<keyword evidence="1" id="KW-0732">Signal</keyword>
<dbReference type="Gene3D" id="3.30.110.170">
    <property type="entry name" value="Protein of unknown function (DUF541), domain 1"/>
    <property type="match status" value="1"/>
</dbReference>
<feature type="chain" id="PRO_5025455325" evidence="1">
    <location>
        <begin position="24"/>
        <end position="245"/>
    </location>
</feature>
<protein>
    <submittedName>
        <fullName evidence="2">DUF541 domain-containing protein</fullName>
    </submittedName>
</protein>
<sequence length="245" mass="26617">MNKVLINSLIVLACFFAPVNAYAAPALDEEVDGRTPVDGRPGITVTGYGYASAPPDAARVYLTLGSQPGFPGVGSDMLIVGPEKVENIRELLLERGIREETVETKHLVYSLFTPTNPTSEISFIHDDPGGLQEFLQELHRALQGQQAPALLSTQVTFIVEDCHALEEEAILDAFADAKMRAGRLSRLLGLTLGEEVIAVSEETIAPQCRASSWSDFISRTAFTLENNVAEVEVGVMLRVSFALER</sequence>
<evidence type="ECO:0000313" key="2">
    <source>
        <dbReference type="EMBL" id="MYH61140.1"/>
    </source>
</evidence>
<gene>
    <name evidence="2" type="ORF">F4148_05080</name>
</gene>
<dbReference type="AlphaFoldDB" id="A0A6B1FY09"/>
<evidence type="ECO:0000256" key="1">
    <source>
        <dbReference type="SAM" id="SignalP"/>
    </source>
</evidence>
<proteinExistence type="predicted"/>
<name>A0A6B1FY09_9CHLR</name>
<accession>A0A6B1FY09</accession>
<comment type="caution">
    <text evidence="2">The sequence shown here is derived from an EMBL/GenBank/DDBJ whole genome shotgun (WGS) entry which is preliminary data.</text>
</comment>
<dbReference type="Gene3D" id="3.30.70.2970">
    <property type="entry name" value="Protein of unknown function (DUF541), domain 2"/>
    <property type="match status" value="1"/>
</dbReference>
<dbReference type="EMBL" id="VYDA01000193">
    <property type="protein sequence ID" value="MYH61140.1"/>
    <property type="molecule type" value="Genomic_DNA"/>
</dbReference>
<dbReference type="InterPro" id="IPR007497">
    <property type="entry name" value="SIMPL/DUF541"/>
</dbReference>
<feature type="signal peptide" evidence="1">
    <location>
        <begin position="1"/>
        <end position="23"/>
    </location>
</feature>
<reference evidence="2" key="1">
    <citation type="submission" date="2019-09" db="EMBL/GenBank/DDBJ databases">
        <title>Characterisation of the sponge microbiome using genome-centric metagenomics.</title>
        <authorList>
            <person name="Engelberts J.P."/>
            <person name="Robbins S.J."/>
            <person name="De Goeij J.M."/>
            <person name="Aranda M."/>
            <person name="Bell S.C."/>
            <person name="Webster N.S."/>
        </authorList>
    </citation>
    <scope>NUCLEOTIDE SEQUENCE</scope>
    <source>
        <strain evidence="2">SB0675_bin_29</strain>
    </source>
</reference>
<dbReference type="Pfam" id="PF04402">
    <property type="entry name" value="SIMPL"/>
    <property type="match status" value="1"/>
</dbReference>
<organism evidence="2">
    <name type="scientific">Caldilineaceae bacterium SB0675_bin_29</name>
    <dbReference type="NCBI Taxonomy" id="2605266"/>
    <lineage>
        <taxon>Bacteria</taxon>
        <taxon>Bacillati</taxon>
        <taxon>Chloroflexota</taxon>
        <taxon>Caldilineae</taxon>
        <taxon>Caldilineales</taxon>
        <taxon>Caldilineaceae</taxon>
    </lineage>
</organism>